<accession>A0ABU0SM52</accession>
<evidence type="ECO:0000313" key="10">
    <source>
        <dbReference type="Proteomes" id="UP001230328"/>
    </source>
</evidence>
<keyword evidence="5" id="KW-0804">Transcription</keyword>
<dbReference type="SMART" id="SM00028">
    <property type="entry name" value="TPR"/>
    <property type="match status" value="5"/>
</dbReference>
<dbReference type="Gene3D" id="3.40.50.300">
    <property type="entry name" value="P-loop containing nucleotide triphosphate hydrolases"/>
    <property type="match status" value="1"/>
</dbReference>
<feature type="DNA-binding region" description="OmpR/PhoB-type" evidence="7">
    <location>
        <begin position="1"/>
        <end position="105"/>
    </location>
</feature>
<dbReference type="InterPro" id="IPR011990">
    <property type="entry name" value="TPR-like_helical_dom_sf"/>
</dbReference>
<keyword evidence="2" id="KW-0902">Two-component regulatory system</keyword>
<dbReference type="PANTHER" id="PTHR35807:SF1">
    <property type="entry name" value="TRANSCRIPTIONAL REGULATOR REDD"/>
    <property type="match status" value="1"/>
</dbReference>
<reference evidence="9 10" key="1">
    <citation type="submission" date="2023-07" db="EMBL/GenBank/DDBJ databases">
        <title>Comparative genomics of wheat-associated soil bacteria to identify genetic determinants of phenazine resistance.</title>
        <authorList>
            <person name="Mouncey N."/>
        </authorList>
    </citation>
    <scope>NUCLEOTIDE SEQUENCE [LARGE SCALE GENOMIC DNA]</scope>
    <source>
        <strain evidence="9 10">V2I4</strain>
    </source>
</reference>
<dbReference type="SMART" id="SM01043">
    <property type="entry name" value="BTAD"/>
    <property type="match status" value="1"/>
</dbReference>
<keyword evidence="6" id="KW-0802">TPR repeat</keyword>
<keyword evidence="10" id="KW-1185">Reference proteome</keyword>
<dbReference type="RefSeq" id="WP_307519913.1">
    <property type="nucleotide sequence ID" value="NZ_JAUSZI010000002.1"/>
</dbReference>
<protein>
    <submittedName>
        <fullName evidence="9">DNA-binding SARP family transcriptional activator/tetratricopeptide (TPR) repeat protein</fullName>
    </submittedName>
</protein>
<feature type="repeat" description="TPR" evidence="6">
    <location>
        <begin position="859"/>
        <end position="892"/>
    </location>
</feature>
<dbReference type="Pfam" id="PF00486">
    <property type="entry name" value="Trans_reg_C"/>
    <property type="match status" value="1"/>
</dbReference>
<dbReference type="PROSITE" id="PS50005">
    <property type="entry name" value="TPR"/>
    <property type="match status" value="2"/>
</dbReference>
<evidence type="ECO:0000313" key="9">
    <source>
        <dbReference type="EMBL" id="MDQ1024633.1"/>
    </source>
</evidence>
<dbReference type="InterPro" id="IPR005158">
    <property type="entry name" value="BTAD"/>
</dbReference>
<gene>
    <name evidence="9" type="ORF">QF035_002215</name>
</gene>
<keyword evidence="4 7" id="KW-0238">DNA-binding</keyword>
<dbReference type="InterPro" id="IPR001867">
    <property type="entry name" value="OmpR/PhoB-type_DNA-bd"/>
</dbReference>
<dbReference type="InterPro" id="IPR019734">
    <property type="entry name" value="TPR_rpt"/>
</dbReference>
<keyword evidence="3" id="KW-0805">Transcription regulation</keyword>
<dbReference type="PRINTS" id="PR00364">
    <property type="entry name" value="DISEASERSIST"/>
</dbReference>
<dbReference type="SMART" id="SM00862">
    <property type="entry name" value="Trans_reg_C"/>
    <property type="match status" value="1"/>
</dbReference>
<dbReference type="InterPro" id="IPR027417">
    <property type="entry name" value="P-loop_NTPase"/>
</dbReference>
<dbReference type="Gene3D" id="1.25.40.10">
    <property type="entry name" value="Tetratricopeptide repeat domain"/>
    <property type="match status" value="2"/>
</dbReference>
<dbReference type="InterPro" id="IPR036388">
    <property type="entry name" value="WH-like_DNA-bd_sf"/>
</dbReference>
<dbReference type="SUPFAM" id="SSF48452">
    <property type="entry name" value="TPR-like"/>
    <property type="match status" value="2"/>
</dbReference>
<dbReference type="CDD" id="cd15831">
    <property type="entry name" value="BTAD"/>
    <property type="match status" value="1"/>
</dbReference>
<evidence type="ECO:0000256" key="7">
    <source>
        <dbReference type="PROSITE-ProRule" id="PRU01091"/>
    </source>
</evidence>
<proteinExistence type="inferred from homology"/>
<dbReference type="Gene3D" id="1.10.10.10">
    <property type="entry name" value="Winged helix-like DNA-binding domain superfamily/Winged helix DNA-binding domain"/>
    <property type="match status" value="1"/>
</dbReference>
<dbReference type="Proteomes" id="UP001230328">
    <property type="component" value="Unassembled WGS sequence"/>
</dbReference>
<sequence>MVDFLLLGPVELRVADRSVDLGPAKQRTVLTVLLVDAGRWVAVETLIDRVWGEDPPAQVRASIYAHIARIRRMLAGTAARLDGSTDGSAAGPQLLRGPGGYLLDMPPDQVDLHRFRRLVEQARNPGQPDASRAALLHEALGLWRGEPLAGLSGAWAARTRDNWRQQRIDAVAAWADAELRVNNHAGVIGPLTALVNEHPLVEPLTVALMRALQAAGRGPEALTCYTALQKRLTEELGTDPGAEARQMHQAVLRGEPARPTAPSTPEPADARLGRSVPAQLPLATRGFVGREKELAQLDGILAAAAAAGRPTAVVVSAVSGTAGVGKTALAVHWAHRVANRFPGGRLYVNLRGFDVSGAAVTPDQAVRGFLDALGVPAQRVPAEPQARVGLYRSLLAGRRVLVVLDNARDAEQVRPLLPGTAGCLAVVTSRNRLAGLVAAEGAHPIPLDLLSPAEARDLLAHRLGAHRVAAEPQAVEEIITRCARLPLALAIAAARAATRPTPSLASLASELRAADGGLEVFTGDGDDPMTDARTVFSWSYQALGPGAARLFALLGLHSGPDFSAPAAASLTGLTLHQVRPLLAELARAHLVTEHTPGRYTLHDLLRAYATEQAHILDPDTEQRPAINRILDHYLHTAHAADHLLNPHNAPITLAPPRPGVAPEQIVDHAPAMAWFTDEHTVLLAAVQQAADAGLDTHTWQLASALTTYLQRRGHWHHSLTTLRTALDATQRRPEGPGHAHIQRRLGSTYLLLGRHGDAQPHLQRAVELFGDLGDRTAQAHAHLDLGAVLIRQDHYHQALHHAQQALDLYRSTAHTAGEVRALNAIGWCHAQLSDYQRALTHCQQALHLLKDIGDLSGEAATWDSLGYAHHHLGQHHQAVDCYHQALKLYRDLGDSYNEADTLVSLADTHYATGQTATARDTWQRALTIFDDLDHPDAEQIRTKLNAVT</sequence>
<organism evidence="9 10">
    <name type="scientific">Streptomyces umbrinus</name>
    <dbReference type="NCBI Taxonomy" id="67370"/>
    <lineage>
        <taxon>Bacteria</taxon>
        <taxon>Bacillati</taxon>
        <taxon>Actinomycetota</taxon>
        <taxon>Actinomycetes</taxon>
        <taxon>Kitasatosporales</taxon>
        <taxon>Streptomycetaceae</taxon>
        <taxon>Streptomyces</taxon>
        <taxon>Streptomyces phaeochromogenes group</taxon>
    </lineage>
</organism>
<dbReference type="Pfam" id="PF13424">
    <property type="entry name" value="TPR_12"/>
    <property type="match status" value="3"/>
</dbReference>
<evidence type="ECO:0000256" key="1">
    <source>
        <dbReference type="ARBA" id="ARBA00005820"/>
    </source>
</evidence>
<dbReference type="PANTHER" id="PTHR35807">
    <property type="entry name" value="TRANSCRIPTIONAL REGULATOR REDD-RELATED"/>
    <property type="match status" value="1"/>
</dbReference>
<comment type="similarity">
    <text evidence="1">Belongs to the AfsR/DnrI/RedD regulatory family.</text>
</comment>
<evidence type="ECO:0000256" key="5">
    <source>
        <dbReference type="ARBA" id="ARBA00023163"/>
    </source>
</evidence>
<dbReference type="PROSITE" id="PS51755">
    <property type="entry name" value="OMPR_PHOB"/>
    <property type="match status" value="1"/>
</dbReference>
<dbReference type="EMBL" id="JAUSZI010000002">
    <property type="protein sequence ID" value="MDQ1024633.1"/>
    <property type="molecule type" value="Genomic_DNA"/>
</dbReference>
<dbReference type="SUPFAM" id="SSF52540">
    <property type="entry name" value="P-loop containing nucleoside triphosphate hydrolases"/>
    <property type="match status" value="1"/>
</dbReference>
<feature type="repeat" description="TPR" evidence="6">
    <location>
        <begin position="779"/>
        <end position="812"/>
    </location>
</feature>
<evidence type="ECO:0000256" key="6">
    <source>
        <dbReference type="PROSITE-ProRule" id="PRU00339"/>
    </source>
</evidence>
<evidence type="ECO:0000259" key="8">
    <source>
        <dbReference type="PROSITE" id="PS51755"/>
    </source>
</evidence>
<dbReference type="GO" id="GO:0003677">
    <property type="term" value="F:DNA binding"/>
    <property type="evidence" value="ECO:0007669"/>
    <property type="project" value="UniProtKB-KW"/>
</dbReference>
<dbReference type="SUPFAM" id="SSF46894">
    <property type="entry name" value="C-terminal effector domain of the bipartite response regulators"/>
    <property type="match status" value="1"/>
</dbReference>
<evidence type="ECO:0000256" key="4">
    <source>
        <dbReference type="ARBA" id="ARBA00023125"/>
    </source>
</evidence>
<name>A0ABU0SM52_9ACTN</name>
<dbReference type="Pfam" id="PF03704">
    <property type="entry name" value="BTAD"/>
    <property type="match status" value="1"/>
</dbReference>
<comment type="caution">
    <text evidence="9">The sequence shown here is derived from an EMBL/GenBank/DDBJ whole genome shotgun (WGS) entry which is preliminary data.</text>
</comment>
<dbReference type="InterPro" id="IPR016032">
    <property type="entry name" value="Sig_transdc_resp-reg_C-effctor"/>
</dbReference>
<feature type="domain" description="OmpR/PhoB-type" evidence="8">
    <location>
        <begin position="1"/>
        <end position="105"/>
    </location>
</feature>
<dbReference type="InterPro" id="IPR051677">
    <property type="entry name" value="AfsR-DnrI-RedD_regulator"/>
</dbReference>
<evidence type="ECO:0000256" key="3">
    <source>
        <dbReference type="ARBA" id="ARBA00023015"/>
    </source>
</evidence>
<evidence type="ECO:0000256" key="2">
    <source>
        <dbReference type="ARBA" id="ARBA00023012"/>
    </source>
</evidence>